<comment type="function">
    <text evidence="4">Involved in cell division and chromosome segregation.</text>
</comment>
<evidence type="ECO:0000256" key="3">
    <source>
        <dbReference type="ARBA" id="ARBA00023306"/>
    </source>
</evidence>
<dbReference type="PANTHER" id="PTHR37307">
    <property type="entry name" value="CELL DIVISION PROTEIN WHIA-RELATED"/>
    <property type="match status" value="1"/>
</dbReference>
<dbReference type="Pfam" id="PF10298">
    <property type="entry name" value="WhiA_N"/>
    <property type="match status" value="1"/>
</dbReference>
<dbReference type="RefSeq" id="WP_024863541.1">
    <property type="nucleotide sequence ID" value="NZ_CP024965.1"/>
</dbReference>
<reference evidence="8 9" key="1">
    <citation type="submission" date="2017-11" db="EMBL/GenBank/DDBJ databases">
        <title>Genome sequence of Entomoplasma somnilux PYAN-1 (ATCC 49194).</title>
        <authorList>
            <person name="Lo W.-S."/>
            <person name="Gasparich G.E."/>
            <person name="Kuo C.-H."/>
        </authorList>
    </citation>
    <scope>NUCLEOTIDE SEQUENCE [LARGE SCALE GENOMIC DNA]</scope>
    <source>
        <strain evidence="8 9">PYAN-1</strain>
    </source>
</reference>
<evidence type="ECO:0000256" key="2">
    <source>
        <dbReference type="ARBA" id="ARBA00023125"/>
    </source>
</evidence>
<proteinExistence type="inferred from homology"/>
<dbReference type="InterPro" id="IPR003802">
    <property type="entry name" value="Sporulation_regulator_WhiA"/>
</dbReference>
<evidence type="ECO:0000256" key="4">
    <source>
        <dbReference type="HAMAP-Rule" id="MF_01420"/>
    </source>
</evidence>
<dbReference type="KEGG" id="esx:ESOMN_v1c06450"/>
<evidence type="ECO:0000259" key="7">
    <source>
        <dbReference type="Pfam" id="PF14527"/>
    </source>
</evidence>
<feature type="domain" description="WhiA LAGLIDADG-like" evidence="7">
    <location>
        <begin position="125"/>
        <end position="217"/>
    </location>
</feature>
<dbReference type="Proteomes" id="UP000232230">
    <property type="component" value="Chromosome"/>
</dbReference>
<evidence type="ECO:0000313" key="9">
    <source>
        <dbReference type="Proteomes" id="UP000232230"/>
    </source>
</evidence>
<sequence>MSFALKVKEEIISHSFSKQQKQQLLAGFIKYNADLVYTNGTEKLKLSTVSNRVARTIFSFCKELFNGQIEISIVRSQILKKNQTFQLTLIGNVGNFLNQLHIYVSKSGKLILASEEAQHDSELMRAYIAGIFIAVGSVNSPTTTNYHLEVQFKELDSANYFLKITKNFSFDFKVLKRNSQRYVCYIKKSAMVSDFLKLIDASQAVLDFENKRISRDMFNNINRIANIDISNQTKTSAAADKQLEQIQKIKKSKSMHLLSNKAQALCDLRIKNPESSFSELETLMNKNGFRITKSGVSNLFKTIAKFSEEV</sequence>
<protein>
    <recommendedName>
        <fullName evidence="4">Probable cell division protein WhiA</fullName>
    </recommendedName>
</protein>
<dbReference type="HAMAP" id="MF_01420">
    <property type="entry name" value="HTH_type_WhiA"/>
    <property type="match status" value="1"/>
</dbReference>
<evidence type="ECO:0000256" key="1">
    <source>
        <dbReference type="ARBA" id="ARBA00022618"/>
    </source>
</evidence>
<feature type="domain" description="Sporulation regulator WhiA C-terminal" evidence="5">
    <location>
        <begin position="221"/>
        <end position="305"/>
    </location>
</feature>
<dbReference type="EMBL" id="CP024965">
    <property type="protein sequence ID" value="ATZ19027.1"/>
    <property type="molecule type" value="Genomic_DNA"/>
</dbReference>
<dbReference type="AlphaFoldDB" id="A0A2K8NZ09"/>
<dbReference type="Gene3D" id="3.10.28.10">
    <property type="entry name" value="Homing endonucleases"/>
    <property type="match status" value="1"/>
</dbReference>
<dbReference type="Pfam" id="PF14527">
    <property type="entry name" value="LAGLIDADG_WhiA"/>
    <property type="match status" value="1"/>
</dbReference>
<evidence type="ECO:0000259" key="5">
    <source>
        <dbReference type="Pfam" id="PF02650"/>
    </source>
</evidence>
<evidence type="ECO:0000259" key="6">
    <source>
        <dbReference type="Pfam" id="PF10298"/>
    </source>
</evidence>
<comment type="similarity">
    <text evidence="4">Belongs to the WhiA family.</text>
</comment>
<organism evidence="8 9">
    <name type="scientific">Williamsoniiplasma somnilux</name>
    <dbReference type="NCBI Taxonomy" id="215578"/>
    <lineage>
        <taxon>Bacteria</taxon>
        <taxon>Bacillati</taxon>
        <taxon>Mycoplasmatota</taxon>
        <taxon>Mollicutes</taxon>
        <taxon>Entomoplasmatales</taxon>
        <taxon>Williamsoniiplasma</taxon>
    </lineage>
</organism>
<dbReference type="NCBIfam" id="TIGR00647">
    <property type="entry name" value="DNA_bind_WhiA"/>
    <property type="match status" value="1"/>
</dbReference>
<dbReference type="GO" id="GO:0051301">
    <property type="term" value="P:cell division"/>
    <property type="evidence" value="ECO:0007669"/>
    <property type="project" value="UniProtKB-UniRule"/>
</dbReference>
<dbReference type="SUPFAM" id="SSF55608">
    <property type="entry name" value="Homing endonucleases"/>
    <property type="match status" value="1"/>
</dbReference>
<dbReference type="InterPro" id="IPR018478">
    <property type="entry name" value="Sporu_reg_WhiA_N_dom"/>
</dbReference>
<dbReference type="Pfam" id="PF02650">
    <property type="entry name" value="HTH_WhiA"/>
    <property type="match status" value="1"/>
</dbReference>
<dbReference type="InterPro" id="IPR023054">
    <property type="entry name" value="Sporulation_regulator_WhiA_C"/>
</dbReference>
<evidence type="ECO:0000313" key="8">
    <source>
        <dbReference type="EMBL" id="ATZ19027.1"/>
    </source>
</evidence>
<dbReference type="InterPro" id="IPR027434">
    <property type="entry name" value="Homing_endonucl"/>
</dbReference>
<accession>A0A2K8NZ09</accession>
<dbReference type="InterPro" id="IPR039518">
    <property type="entry name" value="WhiA_LAGLIDADG_dom"/>
</dbReference>
<keyword evidence="9" id="KW-1185">Reference proteome</keyword>
<feature type="domain" description="Sporulation transcription regulator WhiA N-terminal" evidence="6">
    <location>
        <begin position="20"/>
        <end position="103"/>
    </location>
</feature>
<keyword evidence="1 4" id="KW-0132">Cell division</keyword>
<dbReference type="PANTHER" id="PTHR37307:SF1">
    <property type="entry name" value="CELL DIVISION PROTEIN WHIA-RELATED"/>
    <property type="match status" value="1"/>
</dbReference>
<keyword evidence="3 4" id="KW-0131">Cell cycle</keyword>
<name>A0A2K8NZ09_9MOLU</name>
<dbReference type="GO" id="GO:0043937">
    <property type="term" value="P:regulation of sporulation"/>
    <property type="evidence" value="ECO:0007669"/>
    <property type="project" value="InterPro"/>
</dbReference>
<gene>
    <name evidence="4" type="primary">whiA</name>
    <name evidence="8" type="ORF">ESOMN_v1c06450</name>
</gene>
<keyword evidence="2 4" id="KW-0238">DNA-binding</keyword>
<dbReference type="GO" id="GO:0003677">
    <property type="term" value="F:DNA binding"/>
    <property type="evidence" value="ECO:0007669"/>
    <property type="project" value="UniProtKB-UniRule"/>
</dbReference>